<dbReference type="SUPFAM" id="SSF48371">
    <property type="entry name" value="ARM repeat"/>
    <property type="match status" value="1"/>
</dbReference>
<feature type="region of interest" description="Disordered" evidence="1">
    <location>
        <begin position="127"/>
        <end position="163"/>
    </location>
</feature>
<dbReference type="InterPro" id="IPR011989">
    <property type="entry name" value="ARM-like"/>
</dbReference>
<feature type="compositionally biased region" description="Polar residues" evidence="1">
    <location>
        <begin position="131"/>
        <end position="140"/>
    </location>
</feature>
<dbReference type="PANTHER" id="PTHR21356:SF1">
    <property type="entry name" value="ARMADILLO REPEAT-CONTAINING PROTEIN 2"/>
    <property type="match status" value="1"/>
</dbReference>
<dbReference type="Proteomes" id="UP000230750">
    <property type="component" value="Unassembled WGS sequence"/>
</dbReference>
<evidence type="ECO:0000313" key="3">
    <source>
        <dbReference type="Proteomes" id="UP000230750"/>
    </source>
</evidence>
<comment type="caution">
    <text evidence="2">The sequence shown here is derived from an EMBL/GenBank/DDBJ whole genome shotgun (WGS) entry which is preliminary data.</text>
</comment>
<dbReference type="STRING" id="307972.A0A2G8KSJ3"/>
<reference evidence="2 3" key="1">
    <citation type="journal article" date="2017" name="PLoS Biol.">
        <title>The sea cucumber genome provides insights into morphological evolution and visceral regeneration.</title>
        <authorList>
            <person name="Zhang X."/>
            <person name="Sun L."/>
            <person name="Yuan J."/>
            <person name="Sun Y."/>
            <person name="Gao Y."/>
            <person name="Zhang L."/>
            <person name="Li S."/>
            <person name="Dai H."/>
            <person name="Hamel J.F."/>
            <person name="Liu C."/>
            <person name="Yu Y."/>
            <person name="Liu S."/>
            <person name="Lin W."/>
            <person name="Guo K."/>
            <person name="Jin S."/>
            <person name="Xu P."/>
            <person name="Storey K.B."/>
            <person name="Huan P."/>
            <person name="Zhang T."/>
            <person name="Zhou Y."/>
            <person name="Zhang J."/>
            <person name="Lin C."/>
            <person name="Li X."/>
            <person name="Xing L."/>
            <person name="Huo D."/>
            <person name="Sun M."/>
            <person name="Wang L."/>
            <person name="Mercier A."/>
            <person name="Li F."/>
            <person name="Yang H."/>
            <person name="Xiang J."/>
        </authorList>
    </citation>
    <scope>NUCLEOTIDE SEQUENCE [LARGE SCALE GENOMIC DNA]</scope>
    <source>
        <strain evidence="2">Shaxun</strain>
        <tissue evidence="2">Muscle</tissue>
    </source>
</reference>
<feature type="region of interest" description="Disordered" evidence="1">
    <location>
        <begin position="44"/>
        <end position="83"/>
    </location>
</feature>
<dbReference type="InterPro" id="IPR016024">
    <property type="entry name" value="ARM-type_fold"/>
</dbReference>
<name>A0A2G8KSJ3_STIJA</name>
<gene>
    <name evidence="2" type="ORF">BSL78_12136</name>
</gene>
<dbReference type="PANTHER" id="PTHR21356">
    <property type="entry name" value="ARMADILLO REPEAT CONTAINING 2"/>
    <property type="match status" value="1"/>
</dbReference>
<organism evidence="2 3">
    <name type="scientific">Stichopus japonicus</name>
    <name type="common">Sea cucumber</name>
    <dbReference type="NCBI Taxonomy" id="307972"/>
    <lineage>
        <taxon>Eukaryota</taxon>
        <taxon>Metazoa</taxon>
        <taxon>Echinodermata</taxon>
        <taxon>Eleutherozoa</taxon>
        <taxon>Echinozoa</taxon>
        <taxon>Holothuroidea</taxon>
        <taxon>Aspidochirotacea</taxon>
        <taxon>Aspidochirotida</taxon>
        <taxon>Stichopodidae</taxon>
        <taxon>Apostichopus</taxon>
    </lineage>
</organism>
<dbReference type="OrthoDB" id="247006at2759"/>
<proteinExistence type="predicted"/>
<dbReference type="GO" id="GO:0044782">
    <property type="term" value="P:cilium organization"/>
    <property type="evidence" value="ECO:0007669"/>
    <property type="project" value="TreeGrafter"/>
</dbReference>
<accession>A0A2G8KSJ3</accession>
<sequence length="853" mass="95085">MAEPDISTSPTRRKKLTIKPFYEKQRDGETSAEIINEARTSLRTLRTNRPFTPKEDKRTLFSGTSTRSSHDRPHRLSGSRPSSATRLLPLENVCISVYDFLMSVHFASNWSSLTCLEVNRYGVRNRKPILPSTSPPTTADVTLPVIPKPPSTDPNRPISGKRKARAKLMHAISQEGDVVVLPQPLERRSSNPLLACKPGAADDSLQRRVHSGPKERTQLPQEKSTNEEGSLRVRSADSVSSRSTSKTSRTESGYSSERGSAGSRSESAGNRDNLSPEEALYWNTSILPILEDMAKLSQGSADTDVIETLCSRCSELYRIMKEKQLLGKGSKRRGQVLKTIYKLLDFENARLHLIAARMILALSVSGQSMTSLCKLLFKVGRVEENDKLFLEDDVLDLIISTVATLDPVKNSEPLVYAIGSLKCLTGNANIVQVLSEKKLLPVLASLLHSINLHLSETGKPTKSTLNILLQVTAVLRNLADISENRADFLSHQVLEELCSVMEVYSSEADLMLNISRILSKLTLNHECCSVIGDHPTSFQSLILILHKHPNSSDLVVRVCFILGNLTAHNDDCRYCLFNTENAIDTLLSTFRSYLASDLKHSKVHPKQEAEKDKKSTVDKKSQDVLIKLIRVIANLSINHDIGALIASNETCVDLLLQVLECHSVTESDELVINTIITVNNLSYYTVISSAIEERHLTIARLDQMMVMLLDSGDREVVYVACGVLINLMTDEKRRPLLKKESGIGKLIEVLRDFGRTDWQLAAMVCMILCNYTEKMKNSPETLGEQEASSLTDLLVDYLDEEVAMEIPDDVTWDEETQEFMRSYWRSEFCPVASQLLSRVEGCQGDLIPIDKAS</sequence>
<feature type="region of interest" description="Disordered" evidence="1">
    <location>
        <begin position="1"/>
        <end position="30"/>
    </location>
</feature>
<keyword evidence="3" id="KW-1185">Reference proteome</keyword>
<dbReference type="EMBL" id="MRZV01000396">
    <property type="protein sequence ID" value="PIK50968.1"/>
    <property type="molecule type" value="Genomic_DNA"/>
</dbReference>
<feature type="compositionally biased region" description="Polar residues" evidence="1">
    <location>
        <begin position="1"/>
        <end position="10"/>
    </location>
</feature>
<evidence type="ECO:0000256" key="1">
    <source>
        <dbReference type="SAM" id="MobiDB-lite"/>
    </source>
</evidence>
<feature type="region of interest" description="Disordered" evidence="1">
    <location>
        <begin position="189"/>
        <end position="273"/>
    </location>
</feature>
<protein>
    <submittedName>
        <fullName evidence="2">Putative armadillo repeat-containing protein 2</fullName>
    </submittedName>
</protein>
<dbReference type="Gene3D" id="1.25.10.10">
    <property type="entry name" value="Leucine-rich Repeat Variant"/>
    <property type="match status" value="2"/>
</dbReference>
<dbReference type="InterPro" id="IPR038905">
    <property type="entry name" value="ARMC2"/>
</dbReference>
<evidence type="ECO:0000313" key="2">
    <source>
        <dbReference type="EMBL" id="PIK50968.1"/>
    </source>
</evidence>
<dbReference type="AlphaFoldDB" id="A0A2G8KSJ3"/>
<feature type="compositionally biased region" description="Basic and acidic residues" evidence="1">
    <location>
        <begin position="224"/>
        <end position="235"/>
    </location>
</feature>
<feature type="compositionally biased region" description="Low complexity" evidence="1">
    <location>
        <begin position="236"/>
        <end position="268"/>
    </location>
</feature>